<feature type="region of interest" description="Disordered" evidence="8">
    <location>
        <begin position="1"/>
        <end position="55"/>
    </location>
</feature>
<organism evidence="10 11">
    <name type="scientific">Sapajus apella</name>
    <name type="common">Brown-capped capuchin</name>
    <name type="synonym">Cebus apella</name>
    <dbReference type="NCBI Taxonomy" id="9515"/>
    <lineage>
        <taxon>Eukaryota</taxon>
        <taxon>Metazoa</taxon>
        <taxon>Chordata</taxon>
        <taxon>Craniata</taxon>
        <taxon>Vertebrata</taxon>
        <taxon>Euteleostomi</taxon>
        <taxon>Mammalia</taxon>
        <taxon>Eutheria</taxon>
        <taxon>Euarchontoglires</taxon>
        <taxon>Primates</taxon>
        <taxon>Haplorrhini</taxon>
        <taxon>Platyrrhini</taxon>
        <taxon>Cebidae</taxon>
        <taxon>Cebinae</taxon>
        <taxon>Sapajus</taxon>
    </lineage>
</organism>
<feature type="domain" description="Core Histone H2A/H2B/H3" evidence="9">
    <location>
        <begin position="57"/>
        <end position="123"/>
    </location>
</feature>
<sequence length="148" mass="16345">MAAASAMAEPSSKPTSEDDQSTQEPKEASSSTAQKQEKRGRRGSRSRHANRGRDSFQDSFVTYFPSALKQVHQGLSLSQEALSVMDSMIHDILDRIATEAGQLARYAKRVTITPRDIQIAVRLLLPGKMGKFAEFQGTSAVLRYTRSK</sequence>
<feature type="compositionally biased region" description="Basic residues" evidence="8">
    <location>
        <begin position="38"/>
        <end position="50"/>
    </location>
</feature>
<dbReference type="Pfam" id="PF00125">
    <property type="entry name" value="Histone"/>
    <property type="match status" value="1"/>
</dbReference>
<keyword evidence="4" id="KW-0158">Chromosome</keyword>
<dbReference type="RefSeq" id="XP_032129381.1">
    <property type="nucleotide sequence ID" value="XM_032273490.1"/>
</dbReference>
<dbReference type="Gene3D" id="1.10.20.10">
    <property type="entry name" value="Histone, subunit A"/>
    <property type="match status" value="1"/>
</dbReference>
<evidence type="ECO:0000256" key="4">
    <source>
        <dbReference type="ARBA" id="ARBA00022454"/>
    </source>
</evidence>
<comment type="similarity">
    <text evidence="3">Belongs to the histone H2B family.</text>
</comment>
<evidence type="ECO:0000313" key="11">
    <source>
        <dbReference type="RefSeq" id="XP_032129381.1"/>
    </source>
</evidence>
<keyword evidence="5" id="KW-0238">DNA-binding</keyword>
<accession>A0A6J3HH12</accession>
<keyword evidence="6" id="KW-0539">Nucleus</keyword>
<gene>
    <name evidence="11" type="primary">LOC116547579</name>
</gene>
<evidence type="ECO:0000256" key="6">
    <source>
        <dbReference type="ARBA" id="ARBA00023242"/>
    </source>
</evidence>
<dbReference type="GeneID" id="116547579"/>
<comment type="subcellular location">
    <subcellularLocation>
        <location evidence="2">Chromosome</location>
    </subcellularLocation>
    <subcellularLocation>
        <location evidence="1">Nucleus</location>
    </subcellularLocation>
</comment>
<dbReference type="InterPro" id="IPR000558">
    <property type="entry name" value="Histone_H2B"/>
</dbReference>
<dbReference type="GO" id="GO:0005634">
    <property type="term" value="C:nucleus"/>
    <property type="evidence" value="ECO:0007669"/>
    <property type="project" value="UniProtKB-SubCell"/>
</dbReference>
<dbReference type="FunFam" id="1.10.20.10:FF:000066">
    <property type="entry name" value="H2B histone family member W testis-specific"/>
    <property type="match status" value="1"/>
</dbReference>
<reference evidence="11" key="1">
    <citation type="submission" date="2025-08" db="UniProtKB">
        <authorList>
            <consortium name="RefSeq"/>
        </authorList>
    </citation>
    <scope>IDENTIFICATION</scope>
    <source>
        <tissue evidence="11">Blood</tissue>
    </source>
</reference>
<dbReference type="CDD" id="cd22910">
    <property type="entry name" value="HFD_H2B"/>
    <property type="match status" value="1"/>
</dbReference>
<dbReference type="GO" id="GO:0046982">
    <property type="term" value="F:protein heterodimerization activity"/>
    <property type="evidence" value="ECO:0007669"/>
    <property type="project" value="InterPro"/>
</dbReference>
<dbReference type="GO" id="GO:0000786">
    <property type="term" value="C:nucleosome"/>
    <property type="evidence" value="ECO:0007669"/>
    <property type="project" value="UniProtKB-KW"/>
</dbReference>
<name>A0A6J3HH12_SAPAP</name>
<evidence type="ECO:0000256" key="5">
    <source>
        <dbReference type="ARBA" id="ARBA00023125"/>
    </source>
</evidence>
<dbReference type="AlphaFoldDB" id="A0A6J3HH12"/>
<dbReference type="SUPFAM" id="SSF47113">
    <property type="entry name" value="Histone-fold"/>
    <property type="match status" value="1"/>
</dbReference>
<keyword evidence="7" id="KW-0544">Nucleosome core</keyword>
<dbReference type="SMART" id="SM00427">
    <property type="entry name" value="H2B"/>
    <property type="match status" value="1"/>
</dbReference>
<dbReference type="Proteomes" id="UP000504640">
    <property type="component" value="Unplaced"/>
</dbReference>
<evidence type="ECO:0000313" key="10">
    <source>
        <dbReference type="Proteomes" id="UP000504640"/>
    </source>
</evidence>
<evidence type="ECO:0000259" key="9">
    <source>
        <dbReference type="Pfam" id="PF00125"/>
    </source>
</evidence>
<dbReference type="PRINTS" id="PR00621">
    <property type="entry name" value="HISTONEH2B"/>
</dbReference>
<evidence type="ECO:0000256" key="2">
    <source>
        <dbReference type="ARBA" id="ARBA00004286"/>
    </source>
</evidence>
<evidence type="ECO:0000256" key="7">
    <source>
        <dbReference type="ARBA" id="ARBA00023269"/>
    </source>
</evidence>
<dbReference type="InterPro" id="IPR007125">
    <property type="entry name" value="H2A/H2B/H3"/>
</dbReference>
<evidence type="ECO:0000256" key="8">
    <source>
        <dbReference type="SAM" id="MobiDB-lite"/>
    </source>
</evidence>
<dbReference type="InterPro" id="IPR009072">
    <property type="entry name" value="Histone-fold"/>
</dbReference>
<keyword evidence="10" id="KW-1185">Reference proteome</keyword>
<dbReference type="PANTHER" id="PTHR23428">
    <property type="entry name" value="HISTONE H2B"/>
    <property type="match status" value="1"/>
</dbReference>
<protein>
    <submittedName>
        <fullName evidence="11">Histone H2B type F-M</fullName>
    </submittedName>
</protein>
<evidence type="ECO:0000256" key="3">
    <source>
        <dbReference type="ARBA" id="ARBA00006846"/>
    </source>
</evidence>
<dbReference type="GO" id="GO:0003677">
    <property type="term" value="F:DNA binding"/>
    <property type="evidence" value="ECO:0007669"/>
    <property type="project" value="UniProtKB-KW"/>
</dbReference>
<proteinExistence type="inferred from homology"/>
<evidence type="ECO:0000256" key="1">
    <source>
        <dbReference type="ARBA" id="ARBA00004123"/>
    </source>
</evidence>
<dbReference type="GO" id="GO:0030527">
    <property type="term" value="F:structural constituent of chromatin"/>
    <property type="evidence" value="ECO:0007669"/>
    <property type="project" value="InterPro"/>
</dbReference>